<dbReference type="GO" id="GO:0046872">
    <property type="term" value="F:metal ion binding"/>
    <property type="evidence" value="ECO:0007669"/>
    <property type="project" value="UniProtKB-KW"/>
</dbReference>
<feature type="binding site" evidence="12">
    <location>
        <begin position="169"/>
        <end position="170"/>
    </location>
    <ligand>
        <name>S-adenosyl-L-methionine</name>
        <dbReference type="ChEBI" id="CHEBI:59789"/>
    </ligand>
</feature>
<evidence type="ECO:0000256" key="6">
    <source>
        <dbReference type="ARBA" id="ARBA00022679"/>
    </source>
</evidence>
<comment type="catalytic activity">
    <reaction evidence="12">
        <text>adenosine(2503) in 23S rRNA + 2 reduced [2Fe-2S]-[ferredoxin] + 2 S-adenosyl-L-methionine = 2-methyladenosine(2503) in 23S rRNA + 5'-deoxyadenosine + L-methionine + 2 oxidized [2Fe-2S]-[ferredoxin] + S-adenosyl-L-homocysteine</text>
        <dbReference type="Rhea" id="RHEA:42916"/>
        <dbReference type="Rhea" id="RHEA-COMP:10000"/>
        <dbReference type="Rhea" id="RHEA-COMP:10001"/>
        <dbReference type="Rhea" id="RHEA-COMP:10152"/>
        <dbReference type="Rhea" id="RHEA-COMP:10282"/>
        <dbReference type="ChEBI" id="CHEBI:17319"/>
        <dbReference type="ChEBI" id="CHEBI:33737"/>
        <dbReference type="ChEBI" id="CHEBI:33738"/>
        <dbReference type="ChEBI" id="CHEBI:57844"/>
        <dbReference type="ChEBI" id="CHEBI:57856"/>
        <dbReference type="ChEBI" id="CHEBI:59789"/>
        <dbReference type="ChEBI" id="CHEBI:74411"/>
        <dbReference type="ChEBI" id="CHEBI:74497"/>
        <dbReference type="EC" id="2.1.1.192"/>
    </reaction>
</comment>
<dbReference type="GO" id="GO:0005737">
    <property type="term" value="C:cytoplasm"/>
    <property type="evidence" value="ECO:0007669"/>
    <property type="project" value="UniProtKB-SubCell"/>
</dbReference>
<dbReference type="InterPro" id="IPR004383">
    <property type="entry name" value="rRNA_lsu_MTrfase_RlmN/Cfr"/>
</dbReference>
<keyword evidence="9 12" id="KW-0479">Metal-binding</keyword>
<name>A0A2T0AKV1_9FIRM</name>
<dbReference type="InterPro" id="IPR013785">
    <property type="entry name" value="Aldolase_TIM"/>
</dbReference>
<dbReference type="NCBIfam" id="TIGR00048">
    <property type="entry name" value="rRNA_mod_RlmN"/>
    <property type="match status" value="1"/>
</dbReference>
<dbReference type="GO" id="GO:0030488">
    <property type="term" value="P:tRNA methylation"/>
    <property type="evidence" value="ECO:0007669"/>
    <property type="project" value="UniProtKB-UniRule"/>
</dbReference>
<comment type="function">
    <text evidence="12">Specifically methylates position 2 of adenine 2503 in 23S rRNA and position 2 of adenine 37 in tRNAs.</text>
</comment>
<keyword evidence="8 12" id="KW-0819">tRNA processing</keyword>
<dbReference type="GO" id="GO:0070040">
    <property type="term" value="F:rRNA (adenine(2503)-C2-)-methyltransferase activity"/>
    <property type="evidence" value="ECO:0007669"/>
    <property type="project" value="UniProtKB-UniRule"/>
</dbReference>
<evidence type="ECO:0000256" key="9">
    <source>
        <dbReference type="ARBA" id="ARBA00022723"/>
    </source>
</evidence>
<evidence type="ECO:0000313" key="15">
    <source>
        <dbReference type="Proteomes" id="UP000238415"/>
    </source>
</evidence>
<keyword evidence="7 12" id="KW-0949">S-adenosyl-L-methionine</keyword>
<evidence type="ECO:0000256" key="2">
    <source>
        <dbReference type="ARBA" id="ARBA00022485"/>
    </source>
</evidence>
<dbReference type="PROSITE" id="PS51918">
    <property type="entry name" value="RADICAL_SAM"/>
    <property type="match status" value="1"/>
</dbReference>
<evidence type="ECO:0000256" key="8">
    <source>
        <dbReference type="ARBA" id="ARBA00022694"/>
    </source>
</evidence>
<dbReference type="InterPro" id="IPR040072">
    <property type="entry name" value="Methyltransferase_A"/>
</dbReference>
<evidence type="ECO:0000256" key="7">
    <source>
        <dbReference type="ARBA" id="ARBA00022691"/>
    </source>
</evidence>
<feature type="binding site" evidence="12">
    <location>
        <position position="201"/>
    </location>
    <ligand>
        <name>S-adenosyl-L-methionine</name>
        <dbReference type="ChEBI" id="CHEBI:59789"/>
    </ligand>
</feature>
<keyword evidence="12" id="KW-1015">Disulfide bond</keyword>
<sequence>MNTSIDLRGLLPGELAELAATLGVEPYRGRQLFRWLHRRLATSLAVMTDLPADFRERLAEKAFLLPVKVMDRRVADGGLTRKLLLSLVDGELIECVLMIYDEGRRRLTACLSSQVGCAMGCTFCATGQSGFRRNLTTGEIILQALALMEEVRREMPDARLSNIVFMGMGEPLLNYRAVIKAARIFEHPDGWGISHRRITVSTCGLVPQIKRLAGEKPPLELAVSLHAATNELRERLMPINRRYPLEELIPACRHYGRVTGRRITFEYALIDGLNDRRRDARRLVELLRGVPAFVNLIPLNPIPGDPFRGTNRAKARMFASWLEEHGLAAAVRESRGRDIAAACGQLRAEAHREVF</sequence>
<dbReference type="Pfam" id="PF21016">
    <property type="entry name" value="RlmN_N"/>
    <property type="match status" value="1"/>
</dbReference>
<dbReference type="InterPro" id="IPR027492">
    <property type="entry name" value="RNA_MTrfase_RlmN"/>
</dbReference>
<dbReference type="GO" id="GO:0002935">
    <property type="term" value="F:tRNA (adenine(37)-C2)-methyltransferase activity"/>
    <property type="evidence" value="ECO:0007669"/>
    <property type="project" value="UniProtKB-UniRule"/>
</dbReference>
<comment type="caution">
    <text evidence="12">Lacks conserved residue(s) required for the propagation of feature annotation.</text>
</comment>
<dbReference type="EMBL" id="PVXM01000057">
    <property type="protein sequence ID" value="PRR69195.1"/>
    <property type="molecule type" value="Genomic_DNA"/>
</dbReference>
<feature type="domain" description="Radical SAM core" evidence="13">
    <location>
        <begin position="103"/>
        <end position="338"/>
    </location>
</feature>
<evidence type="ECO:0000256" key="3">
    <source>
        <dbReference type="ARBA" id="ARBA00022490"/>
    </source>
</evidence>
<dbReference type="PIRSF" id="PIRSF006004">
    <property type="entry name" value="CHP00048"/>
    <property type="match status" value="1"/>
</dbReference>
<dbReference type="SFLD" id="SFLDS00029">
    <property type="entry name" value="Radical_SAM"/>
    <property type="match status" value="1"/>
</dbReference>
<keyword evidence="15" id="KW-1185">Reference proteome</keyword>
<comment type="miscellaneous">
    <text evidence="12">Reaction proceeds by a ping-pong mechanism involving intermediate methylation of a conserved cysteine residue.</text>
</comment>
<evidence type="ECO:0000256" key="1">
    <source>
        <dbReference type="ARBA" id="ARBA00004496"/>
    </source>
</evidence>
<comment type="similarity">
    <text evidence="12">Belongs to the radical SAM superfamily. RlmN family.</text>
</comment>
<dbReference type="GO" id="GO:0019843">
    <property type="term" value="F:rRNA binding"/>
    <property type="evidence" value="ECO:0007669"/>
    <property type="project" value="UniProtKB-UniRule"/>
</dbReference>
<keyword evidence="10 12" id="KW-0408">Iron</keyword>
<comment type="caution">
    <text evidence="14">The sequence shown here is derived from an EMBL/GenBank/DDBJ whole genome shotgun (WGS) entry which is preliminary data.</text>
</comment>
<dbReference type="RefSeq" id="WP_106006408.1">
    <property type="nucleotide sequence ID" value="NZ_CP136419.1"/>
</dbReference>
<dbReference type="InterPro" id="IPR007197">
    <property type="entry name" value="rSAM"/>
</dbReference>
<dbReference type="InterPro" id="IPR048641">
    <property type="entry name" value="RlmN_N"/>
</dbReference>
<comment type="subcellular location">
    <subcellularLocation>
        <location evidence="1 12">Cytoplasm</location>
    </subcellularLocation>
</comment>
<evidence type="ECO:0000313" key="14">
    <source>
        <dbReference type="EMBL" id="PRR69195.1"/>
    </source>
</evidence>
<feature type="binding site" evidence="12">
    <location>
        <position position="124"/>
    </location>
    <ligand>
        <name>[4Fe-4S] cluster</name>
        <dbReference type="ChEBI" id="CHEBI:49883"/>
        <note>4Fe-4S-S-AdoMet</note>
    </ligand>
</feature>
<gene>
    <name evidence="12 14" type="primary">rlmN</name>
    <name evidence="14" type="ORF">MOHU_24980</name>
</gene>
<dbReference type="InterPro" id="IPR058240">
    <property type="entry name" value="rSAM_sf"/>
</dbReference>
<feature type="binding site" evidence="12">
    <location>
        <begin position="224"/>
        <end position="226"/>
    </location>
    <ligand>
        <name>S-adenosyl-L-methionine</name>
        <dbReference type="ChEBI" id="CHEBI:59789"/>
    </ligand>
</feature>
<feature type="binding site" evidence="12">
    <location>
        <position position="117"/>
    </location>
    <ligand>
        <name>[4Fe-4S] cluster</name>
        <dbReference type="ChEBI" id="CHEBI:49883"/>
        <note>4Fe-4S-S-AdoMet</note>
    </ligand>
</feature>
<feature type="active site" description="Proton acceptor" evidence="12">
    <location>
        <position position="94"/>
    </location>
</feature>
<keyword evidence="2 12" id="KW-0004">4Fe-4S</keyword>
<comment type="cofactor">
    <cofactor evidence="12">
        <name>[4Fe-4S] cluster</name>
        <dbReference type="ChEBI" id="CHEBI:49883"/>
    </cofactor>
    <text evidence="12">Binds 1 [4Fe-4S] cluster. The cluster is coordinated with 3 cysteines and an exchangeable S-adenosyl-L-methionine.</text>
</comment>
<accession>A0A2T0AKV1</accession>
<keyword evidence="11 12" id="KW-0411">Iron-sulfur</keyword>
<dbReference type="PANTHER" id="PTHR30544">
    <property type="entry name" value="23S RRNA METHYLTRANSFERASE"/>
    <property type="match status" value="1"/>
</dbReference>
<dbReference type="AlphaFoldDB" id="A0A2T0AKV1"/>
<dbReference type="HAMAP" id="MF_01849">
    <property type="entry name" value="RNA_methyltr_RlmN"/>
    <property type="match status" value="1"/>
</dbReference>
<feature type="binding site" evidence="12">
    <location>
        <position position="300"/>
    </location>
    <ligand>
        <name>S-adenosyl-L-methionine</name>
        <dbReference type="ChEBI" id="CHEBI:59789"/>
    </ligand>
</feature>
<dbReference type="GO" id="GO:0070475">
    <property type="term" value="P:rRNA base methylation"/>
    <property type="evidence" value="ECO:0007669"/>
    <property type="project" value="UniProtKB-UniRule"/>
</dbReference>
<evidence type="ECO:0000256" key="10">
    <source>
        <dbReference type="ARBA" id="ARBA00023004"/>
    </source>
</evidence>
<evidence type="ECO:0000256" key="12">
    <source>
        <dbReference type="HAMAP-Rule" id="MF_01849"/>
    </source>
</evidence>
<dbReference type="SFLD" id="SFLDG01062">
    <property type="entry name" value="methyltransferase_(Class_A)"/>
    <property type="match status" value="1"/>
</dbReference>
<dbReference type="EC" id="2.1.1.192" evidence="12"/>
<comment type="catalytic activity">
    <reaction evidence="12">
        <text>adenosine(37) in tRNA + 2 reduced [2Fe-2S]-[ferredoxin] + 2 S-adenosyl-L-methionine = 2-methyladenosine(37) in tRNA + 5'-deoxyadenosine + L-methionine + 2 oxidized [2Fe-2S]-[ferredoxin] + S-adenosyl-L-homocysteine</text>
        <dbReference type="Rhea" id="RHEA:43332"/>
        <dbReference type="Rhea" id="RHEA-COMP:10000"/>
        <dbReference type="Rhea" id="RHEA-COMP:10001"/>
        <dbReference type="Rhea" id="RHEA-COMP:10162"/>
        <dbReference type="Rhea" id="RHEA-COMP:10485"/>
        <dbReference type="ChEBI" id="CHEBI:17319"/>
        <dbReference type="ChEBI" id="CHEBI:33737"/>
        <dbReference type="ChEBI" id="CHEBI:33738"/>
        <dbReference type="ChEBI" id="CHEBI:57844"/>
        <dbReference type="ChEBI" id="CHEBI:57856"/>
        <dbReference type="ChEBI" id="CHEBI:59789"/>
        <dbReference type="ChEBI" id="CHEBI:74411"/>
        <dbReference type="ChEBI" id="CHEBI:74497"/>
        <dbReference type="EC" id="2.1.1.192"/>
    </reaction>
</comment>
<dbReference type="CDD" id="cd01335">
    <property type="entry name" value="Radical_SAM"/>
    <property type="match status" value="1"/>
</dbReference>
<dbReference type="Gene3D" id="1.10.150.530">
    <property type="match status" value="1"/>
</dbReference>
<reference evidence="14 15" key="1">
    <citation type="submission" date="2018-03" db="EMBL/GenBank/DDBJ databases">
        <title>Genome sequence of Moorella humiferrea DSM 23265.</title>
        <authorList>
            <person name="Poehlein A."/>
            <person name="Daniel R."/>
        </authorList>
    </citation>
    <scope>NUCLEOTIDE SEQUENCE [LARGE SCALE GENOMIC DNA]</scope>
    <source>
        <strain evidence="14 15">DSM 23265</strain>
    </source>
</reference>
<dbReference type="GO" id="GO:0000049">
    <property type="term" value="F:tRNA binding"/>
    <property type="evidence" value="ECO:0007669"/>
    <property type="project" value="UniProtKB-UniRule"/>
</dbReference>
<dbReference type="Proteomes" id="UP000238415">
    <property type="component" value="Unassembled WGS sequence"/>
</dbReference>
<dbReference type="OrthoDB" id="9793973at2"/>
<evidence type="ECO:0000256" key="4">
    <source>
        <dbReference type="ARBA" id="ARBA00022552"/>
    </source>
</evidence>
<evidence type="ECO:0000256" key="5">
    <source>
        <dbReference type="ARBA" id="ARBA00022603"/>
    </source>
</evidence>
<keyword evidence="5 12" id="KW-0489">Methyltransferase</keyword>
<dbReference type="GO" id="GO:0051539">
    <property type="term" value="F:4 iron, 4 sulfur cluster binding"/>
    <property type="evidence" value="ECO:0007669"/>
    <property type="project" value="UniProtKB-UniRule"/>
</dbReference>
<feature type="active site" description="S-methylcysteine intermediate" evidence="12">
    <location>
        <position position="343"/>
    </location>
</feature>
<dbReference type="SUPFAM" id="SSF102114">
    <property type="entry name" value="Radical SAM enzymes"/>
    <property type="match status" value="1"/>
</dbReference>
<dbReference type="Pfam" id="PF04055">
    <property type="entry name" value="Radical_SAM"/>
    <property type="match status" value="1"/>
</dbReference>
<keyword evidence="4 12" id="KW-0698">rRNA processing</keyword>
<dbReference type="FunFam" id="3.20.20.70:FF:000014">
    <property type="entry name" value="Probable dual-specificity RNA methyltransferase RlmN"/>
    <property type="match status" value="1"/>
</dbReference>
<evidence type="ECO:0000259" key="13">
    <source>
        <dbReference type="PROSITE" id="PS51918"/>
    </source>
</evidence>
<dbReference type="SFLD" id="SFLDF00275">
    <property type="entry name" value="adenosine_C2_methyltransferase"/>
    <property type="match status" value="1"/>
</dbReference>
<proteinExistence type="inferred from homology"/>
<keyword evidence="3 12" id="KW-0963">Cytoplasm</keyword>
<dbReference type="PANTHER" id="PTHR30544:SF5">
    <property type="entry name" value="RADICAL SAM CORE DOMAIN-CONTAINING PROTEIN"/>
    <property type="match status" value="1"/>
</dbReference>
<organism evidence="14 15">
    <name type="scientific">Neomoorella humiferrea</name>
    <dbReference type="NCBI Taxonomy" id="676965"/>
    <lineage>
        <taxon>Bacteria</taxon>
        <taxon>Bacillati</taxon>
        <taxon>Bacillota</taxon>
        <taxon>Clostridia</taxon>
        <taxon>Neomoorellales</taxon>
        <taxon>Neomoorellaceae</taxon>
        <taxon>Neomoorella</taxon>
    </lineage>
</organism>
<dbReference type="Gene3D" id="3.20.20.70">
    <property type="entry name" value="Aldolase class I"/>
    <property type="match status" value="1"/>
</dbReference>
<evidence type="ECO:0000256" key="11">
    <source>
        <dbReference type="ARBA" id="ARBA00023014"/>
    </source>
</evidence>
<protein>
    <recommendedName>
        <fullName evidence="12">Probable dual-specificity RNA methyltransferase RlmN</fullName>
        <ecNumber evidence="12">2.1.1.192</ecNumber>
    </recommendedName>
    <alternativeName>
        <fullName evidence="12">23S rRNA (adenine(2503)-C(2))-methyltransferase</fullName>
    </alternativeName>
    <alternativeName>
        <fullName evidence="12">23S rRNA m2A2503 methyltransferase</fullName>
    </alternativeName>
    <alternativeName>
        <fullName evidence="12">Ribosomal RNA large subunit methyltransferase N</fullName>
    </alternativeName>
    <alternativeName>
        <fullName evidence="12">tRNA (adenine(37)-C(2))-methyltransferase</fullName>
    </alternativeName>
    <alternativeName>
        <fullName evidence="12">tRNA m2A37 methyltransferase</fullName>
    </alternativeName>
</protein>
<keyword evidence="6 12" id="KW-0808">Transferase</keyword>
<feature type="binding site" evidence="12">
    <location>
        <position position="121"/>
    </location>
    <ligand>
        <name>[4Fe-4S] cluster</name>
        <dbReference type="ChEBI" id="CHEBI:49883"/>
        <note>4Fe-4S-S-AdoMet</note>
    </ligand>
</feature>